<reference evidence="3" key="1">
    <citation type="journal article" date="2020" name="Stud. Mycol.">
        <title>101 Dothideomycetes genomes: a test case for predicting lifestyles and emergence of pathogens.</title>
        <authorList>
            <person name="Haridas S."/>
            <person name="Albert R."/>
            <person name="Binder M."/>
            <person name="Bloem J."/>
            <person name="Labutti K."/>
            <person name="Salamov A."/>
            <person name="Andreopoulos B."/>
            <person name="Baker S."/>
            <person name="Barry K."/>
            <person name="Bills G."/>
            <person name="Bluhm B."/>
            <person name="Cannon C."/>
            <person name="Castanera R."/>
            <person name="Culley D."/>
            <person name="Daum C."/>
            <person name="Ezra D."/>
            <person name="Gonzalez J."/>
            <person name="Henrissat B."/>
            <person name="Kuo A."/>
            <person name="Liang C."/>
            <person name="Lipzen A."/>
            <person name="Lutzoni F."/>
            <person name="Magnuson J."/>
            <person name="Mondo S."/>
            <person name="Nolan M."/>
            <person name="Ohm R."/>
            <person name="Pangilinan J."/>
            <person name="Park H.-J."/>
            <person name="Ramirez L."/>
            <person name="Alfaro M."/>
            <person name="Sun H."/>
            <person name="Tritt A."/>
            <person name="Yoshinaga Y."/>
            <person name="Zwiers L.-H."/>
            <person name="Turgeon B."/>
            <person name="Goodwin S."/>
            <person name="Spatafora J."/>
            <person name="Crous P."/>
            <person name="Grigoriev I."/>
        </authorList>
    </citation>
    <scope>NUCLEOTIDE SEQUENCE</scope>
    <source>
        <strain evidence="3">CBS 113979</strain>
    </source>
</reference>
<evidence type="ECO:0000313" key="3">
    <source>
        <dbReference type="EMBL" id="KAF1983085.1"/>
    </source>
</evidence>
<sequence length="640" mass="72330">MSRPLFPRLARPFLRKPSATPQSQICAATWPYARPFVRYKADYWKISPKTHDSRHSESFIARRSQSVKDANVYREGRVWTLLNELHQLKMVTIPPENAANFLHDFAKSDGVVRPMYVMDALCKKHKIHKDLLVQLIRAFLSFNGELRSAAWQLGWSASNAGSETASIFMSRVALILNRTGTDTFRKSEQHLEELGNAGNIVALTLLGQIADYKKNYSKAMVYYSKAVDRAVKKAEAGQKVDFRAGTPGATGGIPEPFDRPLVAPWNELADLYAKRQEIGKAKKVLEPGAFIFDDTDSFYYLALLTEKYSPDWLAYMSRAASAGHTSACVALGTFYGMPDKTFKSIAPDLRPHIAEFVWTELNRPWRSASTAQQWKMQVTRAERDPNISVQEVARVYHVGTRWLLAALEESGQCLWLRFRVPGDRTGDLPAARLEFARQLLVMGSISEATQLAMGVSTGILEGMDQSEESLQWAEDWKKRYPEEVKQAHHFLDEVIKSYKNSIHVPEAAKAAESQRWWGKAASQTTSIATDPISWFKWGVVSLLLTGCLFVGLAFLVDIFEVEYMCHKERNGTMTDEAKEAWEEHKHTLVWYTMRYMTAEEREEIANKLKKSQSQGALAEESSAQVISREGSDHELSSAPP</sequence>
<dbReference type="EMBL" id="ML977178">
    <property type="protein sequence ID" value="KAF1983085.1"/>
    <property type="molecule type" value="Genomic_DNA"/>
</dbReference>
<feature type="compositionally biased region" description="Basic and acidic residues" evidence="1">
    <location>
        <begin position="629"/>
        <end position="640"/>
    </location>
</feature>
<dbReference type="Gene3D" id="1.25.40.10">
    <property type="entry name" value="Tetratricopeptide repeat domain"/>
    <property type="match status" value="1"/>
</dbReference>
<keyword evidence="4" id="KW-1185">Reference proteome</keyword>
<accession>A0A6G1GQ68</accession>
<feature type="compositionally biased region" description="Polar residues" evidence="1">
    <location>
        <begin position="611"/>
        <end position="625"/>
    </location>
</feature>
<keyword evidence="2" id="KW-0812">Transmembrane</keyword>
<dbReference type="OrthoDB" id="5379420at2759"/>
<evidence type="ECO:0008006" key="5">
    <source>
        <dbReference type="Google" id="ProtNLM"/>
    </source>
</evidence>
<keyword evidence="2" id="KW-1133">Transmembrane helix</keyword>
<evidence type="ECO:0000256" key="2">
    <source>
        <dbReference type="SAM" id="Phobius"/>
    </source>
</evidence>
<keyword evidence="2" id="KW-0472">Membrane</keyword>
<feature type="region of interest" description="Disordered" evidence="1">
    <location>
        <begin position="606"/>
        <end position="640"/>
    </location>
</feature>
<proteinExistence type="predicted"/>
<dbReference type="SUPFAM" id="SSF81901">
    <property type="entry name" value="HCP-like"/>
    <property type="match status" value="1"/>
</dbReference>
<dbReference type="AlphaFoldDB" id="A0A6G1GQ68"/>
<dbReference type="Proteomes" id="UP000800041">
    <property type="component" value="Unassembled WGS sequence"/>
</dbReference>
<protein>
    <recommendedName>
        <fullName evidence="5">TPR-like protein</fullName>
    </recommendedName>
</protein>
<name>A0A6G1GQ68_9PEZI</name>
<dbReference type="InterPro" id="IPR011990">
    <property type="entry name" value="TPR-like_helical_dom_sf"/>
</dbReference>
<gene>
    <name evidence="3" type="ORF">K402DRAFT_397012</name>
</gene>
<organism evidence="3 4">
    <name type="scientific">Aulographum hederae CBS 113979</name>
    <dbReference type="NCBI Taxonomy" id="1176131"/>
    <lineage>
        <taxon>Eukaryota</taxon>
        <taxon>Fungi</taxon>
        <taxon>Dikarya</taxon>
        <taxon>Ascomycota</taxon>
        <taxon>Pezizomycotina</taxon>
        <taxon>Dothideomycetes</taxon>
        <taxon>Pleosporomycetidae</taxon>
        <taxon>Aulographales</taxon>
        <taxon>Aulographaceae</taxon>
    </lineage>
</organism>
<evidence type="ECO:0000313" key="4">
    <source>
        <dbReference type="Proteomes" id="UP000800041"/>
    </source>
</evidence>
<feature type="transmembrane region" description="Helical" evidence="2">
    <location>
        <begin position="534"/>
        <end position="559"/>
    </location>
</feature>
<evidence type="ECO:0000256" key="1">
    <source>
        <dbReference type="SAM" id="MobiDB-lite"/>
    </source>
</evidence>